<dbReference type="SUPFAM" id="SSF57850">
    <property type="entry name" value="RING/U-box"/>
    <property type="match status" value="1"/>
</dbReference>
<protein>
    <recommendedName>
        <fullName evidence="7">SIAH-type domain-containing protein</fullName>
    </recommendedName>
</protein>
<sequence length="372" mass="41568">MDGCRQSHYPMLAMAHGCSGDGAAAAPKSADEPAVRGGKGAAPVDEIQQLSDAVRRALECPVCKELSGAISTCCYNGHGLCDECSYTMNRLNPETTPKCPLCRSPPARLEEDDCSPAQLQPTDQTASDHQSHSPRPTMAVRPLPPPESARKLHEFMSIIKVSCIYRPNGCRYLVYVISAATHESLCPYAPQVHCMVPYCRWSGMYGDTFQHVASDHQFSAYDVMENQFLMPDLTFGLQGPMRRTYLTRNVQDGNMLYWVCVARTTARSMVAGIQVAVLKVYDPDATTKYGEGPPEMVFRVLTMSQQGWQRQRGRSRSVCWDRMVLDRMMRVMDSGGYREKCITTLHTPPWCTVTVRNNLNYDATITWNSVVR</sequence>
<evidence type="ECO:0000256" key="4">
    <source>
        <dbReference type="ARBA" id="ARBA00024004"/>
    </source>
</evidence>
<dbReference type="Proteomes" id="UP001160148">
    <property type="component" value="Unassembled WGS sequence"/>
</dbReference>
<evidence type="ECO:0000313" key="8">
    <source>
        <dbReference type="EMBL" id="CAI6352710.1"/>
    </source>
</evidence>
<organism evidence="8 9">
    <name type="scientific">Macrosiphum euphorbiae</name>
    <name type="common">potato aphid</name>
    <dbReference type="NCBI Taxonomy" id="13131"/>
    <lineage>
        <taxon>Eukaryota</taxon>
        <taxon>Metazoa</taxon>
        <taxon>Ecdysozoa</taxon>
        <taxon>Arthropoda</taxon>
        <taxon>Hexapoda</taxon>
        <taxon>Insecta</taxon>
        <taxon>Pterygota</taxon>
        <taxon>Neoptera</taxon>
        <taxon>Paraneoptera</taxon>
        <taxon>Hemiptera</taxon>
        <taxon>Sternorrhyncha</taxon>
        <taxon>Aphidomorpha</taxon>
        <taxon>Aphidoidea</taxon>
        <taxon>Aphididae</taxon>
        <taxon>Macrosiphini</taxon>
        <taxon>Macrosiphum</taxon>
    </lineage>
</organism>
<proteinExistence type="predicted"/>
<dbReference type="AlphaFoldDB" id="A0AAV0W9Y7"/>
<dbReference type="PROSITE" id="PS51081">
    <property type="entry name" value="ZF_SIAH"/>
    <property type="match status" value="1"/>
</dbReference>
<comment type="caution">
    <text evidence="8">The sequence shown here is derived from an EMBL/GenBank/DDBJ whole genome shotgun (WGS) entry which is preliminary data.</text>
</comment>
<keyword evidence="2 5" id="KW-0863">Zinc-finger</keyword>
<evidence type="ECO:0000256" key="3">
    <source>
        <dbReference type="ARBA" id="ARBA00022833"/>
    </source>
</evidence>
<keyword evidence="1" id="KW-0479">Metal-binding</keyword>
<evidence type="ECO:0000256" key="5">
    <source>
        <dbReference type="PROSITE-ProRule" id="PRU00455"/>
    </source>
</evidence>
<feature type="compositionally biased region" description="Polar residues" evidence="6">
    <location>
        <begin position="117"/>
        <end position="128"/>
    </location>
</feature>
<dbReference type="PANTHER" id="PTHR46632:SF16">
    <property type="entry name" value="E3 UBIQUITIN-PROTEIN LIGASE SINA-LIKE 10"/>
    <property type="match status" value="1"/>
</dbReference>
<evidence type="ECO:0000256" key="6">
    <source>
        <dbReference type="SAM" id="MobiDB-lite"/>
    </source>
</evidence>
<feature type="region of interest" description="Disordered" evidence="6">
    <location>
        <begin position="110"/>
        <end position="146"/>
    </location>
</feature>
<dbReference type="Gene3D" id="3.30.40.10">
    <property type="entry name" value="Zinc/RING finger domain, C3HC4 (zinc finger)"/>
    <property type="match status" value="2"/>
</dbReference>
<dbReference type="InterPro" id="IPR013010">
    <property type="entry name" value="Znf_SIAH"/>
</dbReference>
<comment type="function">
    <text evidence="4">E3 ubiquitin-protein ligase that mediates ubiquitination and subsequent proteasomal degradation of target proteins. E3 ubiquitin ligases accept ubiquitin from an E2 ubiquitin-conjugating enzyme in the form of a thioester and then directly transfers the ubiquitin to targeted substrates. It probably triggers the ubiquitin-mediated degradation of different substrates.</text>
</comment>
<name>A0AAV0W9Y7_9HEMI</name>
<keyword evidence="9" id="KW-1185">Reference proteome</keyword>
<evidence type="ECO:0000313" key="9">
    <source>
        <dbReference type="Proteomes" id="UP001160148"/>
    </source>
</evidence>
<dbReference type="PANTHER" id="PTHR46632">
    <property type="entry name" value="E3 UBIQUITIN-PROTEIN LIGASE SINA-LIKE 4"/>
    <property type="match status" value="1"/>
</dbReference>
<gene>
    <name evidence="8" type="ORF">MEUPH1_LOCUS8915</name>
</gene>
<evidence type="ECO:0000256" key="1">
    <source>
        <dbReference type="ARBA" id="ARBA00022723"/>
    </source>
</evidence>
<evidence type="ECO:0000259" key="7">
    <source>
        <dbReference type="PROSITE" id="PS51081"/>
    </source>
</evidence>
<accession>A0AAV0W9Y7</accession>
<evidence type="ECO:0000256" key="2">
    <source>
        <dbReference type="ARBA" id="ARBA00022771"/>
    </source>
</evidence>
<dbReference type="InterPro" id="IPR044286">
    <property type="entry name" value="SINL_plant"/>
</dbReference>
<dbReference type="EMBL" id="CARXXK010000002">
    <property type="protein sequence ID" value="CAI6352710.1"/>
    <property type="molecule type" value="Genomic_DNA"/>
</dbReference>
<dbReference type="InterPro" id="IPR013083">
    <property type="entry name" value="Znf_RING/FYVE/PHD"/>
</dbReference>
<reference evidence="8 9" key="1">
    <citation type="submission" date="2023-01" db="EMBL/GenBank/DDBJ databases">
        <authorList>
            <person name="Whitehead M."/>
        </authorList>
    </citation>
    <scope>NUCLEOTIDE SEQUENCE [LARGE SCALE GENOMIC DNA]</scope>
</reference>
<dbReference type="SUPFAM" id="SSF49599">
    <property type="entry name" value="TRAF domain-like"/>
    <property type="match status" value="1"/>
</dbReference>
<keyword evidence="3" id="KW-0862">Zinc</keyword>
<feature type="domain" description="SIAH-type" evidence="7">
    <location>
        <begin position="158"/>
        <end position="217"/>
    </location>
</feature>
<dbReference type="GO" id="GO:0008270">
    <property type="term" value="F:zinc ion binding"/>
    <property type="evidence" value="ECO:0007669"/>
    <property type="project" value="UniProtKB-KW"/>
</dbReference>